<gene>
    <name evidence="3" type="ORF">AMORRO_LOCUS17368</name>
</gene>
<comment type="similarity">
    <text evidence="1">Belongs to the carnitine/choline acetyltransferase family.</text>
</comment>
<keyword evidence="4" id="KW-1185">Reference proteome</keyword>
<dbReference type="EMBL" id="CAJVPV010053179">
    <property type="protein sequence ID" value="CAG8781587.1"/>
    <property type="molecule type" value="Genomic_DNA"/>
</dbReference>
<dbReference type="PANTHER" id="PTHR22589:SF107">
    <property type="entry name" value="CHOLINE_CARNITINE ACYLTRANSFERASE DOMAIN-CONTAINING PROTEIN"/>
    <property type="match status" value="1"/>
</dbReference>
<feature type="non-terminal residue" evidence="3">
    <location>
        <position position="200"/>
    </location>
</feature>
<dbReference type="Pfam" id="PF00755">
    <property type="entry name" value="Carn_acyltransf"/>
    <property type="match status" value="1"/>
</dbReference>
<dbReference type="OrthoDB" id="240216at2759"/>
<feature type="non-terminal residue" evidence="3">
    <location>
        <position position="1"/>
    </location>
</feature>
<accession>A0A9N9P0T3</accession>
<dbReference type="Gene3D" id="3.30.559.10">
    <property type="entry name" value="Chloramphenicol acetyltransferase-like domain"/>
    <property type="match status" value="1"/>
</dbReference>
<comment type="caution">
    <text evidence="3">The sequence shown here is derived from an EMBL/GenBank/DDBJ whole genome shotgun (WGS) entry which is preliminary data.</text>
</comment>
<dbReference type="Proteomes" id="UP000789342">
    <property type="component" value="Unassembled WGS sequence"/>
</dbReference>
<dbReference type="PANTHER" id="PTHR22589">
    <property type="entry name" value="CARNITINE O-ACYLTRANSFERASE"/>
    <property type="match status" value="1"/>
</dbReference>
<evidence type="ECO:0000256" key="1">
    <source>
        <dbReference type="ARBA" id="ARBA00005232"/>
    </source>
</evidence>
<dbReference type="AlphaFoldDB" id="A0A9N9P0T3"/>
<proteinExistence type="inferred from homology"/>
<dbReference type="GO" id="GO:0016746">
    <property type="term" value="F:acyltransferase activity"/>
    <property type="evidence" value="ECO:0007669"/>
    <property type="project" value="InterPro"/>
</dbReference>
<dbReference type="InterPro" id="IPR039551">
    <property type="entry name" value="Cho/carn_acyl_trans"/>
</dbReference>
<name>A0A9N9P0T3_9GLOM</name>
<dbReference type="SUPFAM" id="SSF52777">
    <property type="entry name" value="CoA-dependent acyltransferases"/>
    <property type="match status" value="1"/>
</dbReference>
<dbReference type="InterPro" id="IPR023213">
    <property type="entry name" value="CAT-like_dom_sf"/>
</dbReference>
<evidence type="ECO:0000313" key="4">
    <source>
        <dbReference type="Proteomes" id="UP000789342"/>
    </source>
</evidence>
<sequence>PTSLNAQLSGRSIPPPLRIRFITNEGTLRDIAGAEVRIEKLVSDSDITILQFPEYGARCVKKIGKCSPDAYIQMAIQLAYFQLHGRVVPTYETASTRRFLHGRTETIRTLSVDSKAFVEGMSNKSLNSQQKFDLLQSATKAHSLYTRESSDGKGCDRHMLGLRLLLQKDESHPIFEDSAYAKSQEWLLSTSGLSTGEYLN</sequence>
<evidence type="ECO:0000313" key="3">
    <source>
        <dbReference type="EMBL" id="CAG8781587.1"/>
    </source>
</evidence>
<dbReference type="InterPro" id="IPR000542">
    <property type="entry name" value="Carn_acyl_trans"/>
</dbReference>
<feature type="domain" description="Choline/carnitine acyltransferase" evidence="2">
    <location>
        <begin position="11"/>
        <end position="195"/>
    </location>
</feature>
<evidence type="ECO:0000259" key="2">
    <source>
        <dbReference type="Pfam" id="PF00755"/>
    </source>
</evidence>
<organism evidence="3 4">
    <name type="scientific">Acaulospora morrowiae</name>
    <dbReference type="NCBI Taxonomy" id="94023"/>
    <lineage>
        <taxon>Eukaryota</taxon>
        <taxon>Fungi</taxon>
        <taxon>Fungi incertae sedis</taxon>
        <taxon>Mucoromycota</taxon>
        <taxon>Glomeromycotina</taxon>
        <taxon>Glomeromycetes</taxon>
        <taxon>Diversisporales</taxon>
        <taxon>Acaulosporaceae</taxon>
        <taxon>Acaulospora</taxon>
    </lineage>
</organism>
<protein>
    <submittedName>
        <fullName evidence="3">10617_t:CDS:1</fullName>
    </submittedName>
</protein>
<reference evidence="3" key="1">
    <citation type="submission" date="2021-06" db="EMBL/GenBank/DDBJ databases">
        <authorList>
            <person name="Kallberg Y."/>
            <person name="Tangrot J."/>
            <person name="Rosling A."/>
        </authorList>
    </citation>
    <scope>NUCLEOTIDE SEQUENCE</scope>
    <source>
        <strain evidence="3">CL551</strain>
    </source>
</reference>